<dbReference type="Proteomes" id="UP000228531">
    <property type="component" value="Unassembled WGS sequence"/>
</dbReference>
<feature type="region of interest" description="Disordered" evidence="1">
    <location>
        <begin position="142"/>
        <end position="172"/>
    </location>
</feature>
<accession>A0A2M8WJU8</accession>
<dbReference type="SUPFAM" id="SSF47598">
    <property type="entry name" value="Ribbon-helix-helix"/>
    <property type="match status" value="1"/>
</dbReference>
<keyword evidence="3" id="KW-1185">Reference proteome</keyword>
<dbReference type="GO" id="GO:0006355">
    <property type="term" value="P:regulation of DNA-templated transcription"/>
    <property type="evidence" value="ECO:0007669"/>
    <property type="project" value="InterPro"/>
</dbReference>
<dbReference type="InterPro" id="IPR008651">
    <property type="entry name" value="Uncharacterised_HicB"/>
</dbReference>
<dbReference type="InterPro" id="IPR035069">
    <property type="entry name" value="TTHA1013/TTHA0281-like"/>
</dbReference>
<evidence type="ECO:0000313" key="2">
    <source>
        <dbReference type="EMBL" id="PJI91197.1"/>
    </source>
</evidence>
<dbReference type="InterPro" id="IPR010985">
    <property type="entry name" value="Ribbon_hlx_hlx"/>
</dbReference>
<dbReference type="AlphaFoldDB" id="A0A2M8WJU8"/>
<feature type="compositionally biased region" description="Polar residues" evidence="1">
    <location>
        <begin position="159"/>
        <end position="172"/>
    </location>
</feature>
<dbReference type="EMBL" id="PGTY01000001">
    <property type="protein sequence ID" value="PJI91197.1"/>
    <property type="molecule type" value="Genomic_DNA"/>
</dbReference>
<reference evidence="2 3" key="1">
    <citation type="submission" date="2017-11" db="EMBL/GenBank/DDBJ databases">
        <title>Genomic Encyclopedia of Archaeal and Bacterial Type Strains, Phase II (KMG-II): From Individual Species to Whole Genera.</title>
        <authorList>
            <person name="Goeker M."/>
        </authorList>
    </citation>
    <scope>NUCLEOTIDE SEQUENCE [LARGE SCALE GENOMIC DNA]</scope>
    <source>
        <strain evidence="2 3">DSM 29128</strain>
    </source>
</reference>
<evidence type="ECO:0000256" key="1">
    <source>
        <dbReference type="SAM" id="MobiDB-lite"/>
    </source>
</evidence>
<feature type="compositionally biased region" description="Polar residues" evidence="1">
    <location>
        <begin position="142"/>
        <end position="151"/>
    </location>
</feature>
<sequence length="172" mass="19145">MMLKYKDYLGSAEMDLESNTLHGKLLFIRDLVTYEADSPAELQAAFEAAVIEYLADCKEYGRNPEKPCKGQFNVRISPDMHREIAVAALEGGKSMNEYVSLVLSCHKNLMGAEQHHKAAREALFVSAKLVMAQNGVKQEFSTIPSNRNSAGDSFRLMEGNQSKWADNTSKAH</sequence>
<protein>
    <submittedName>
        <fullName evidence="2">Putative HicB family RNase H-like nuclease</fullName>
    </submittedName>
</protein>
<dbReference type="SUPFAM" id="SSF143100">
    <property type="entry name" value="TTHA1013/TTHA0281-like"/>
    <property type="match status" value="1"/>
</dbReference>
<evidence type="ECO:0000313" key="3">
    <source>
        <dbReference type="Proteomes" id="UP000228531"/>
    </source>
</evidence>
<dbReference type="Pfam" id="PF05534">
    <property type="entry name" value="HicB"/>
    <property type="match status" value="1"/>
</dbReference>
<dbReference type="OrthoDB" id="5297106at2"/>
<name>A0A2M8WJU8_9RHOB</name>
<comment type="caution">
    <text evidence="2">The sequence shown here is derived from an EMBL/GenBank/DDBJ whole genome shotgun (WGS) entry which is preliminary data.</text>
</comment>
<dbReference type="RefSeq" id="WP_100366145.1">
    <property type="nucleotide sequence ID" value="NZ_PGTY01000001.1"/>
</dbReference>
<gene>
    <name evidence="2" type="ORF">BC777_0020</name>
</gene>
<proteinExistence type="predicted"/>
<organism evidence="2 3">
    <name type="scientific">Yoonia maricola</name>
    <dbReference type="NCBI Taxonomy" id="420999"/>
    <lineage>
        <taxon>Bacteria</taxon>
        <taxon>Pseudomonadati</taxon>
        <taxon>Pseudomonadota</taxon>
        <taxon>Alphaproteobacteria</taxon>
        <taxon>Rhodobacterales</taxon>
        <taxon>Paracoccaceae</taxon>
        <taxon>Yoonia</taxon>
    </lineage>
</organism>